<organism evidence="8">
    <name type="scientific">uncultured Desulfobacteraceae bacterium</name>
    <dbReference type="NCBI Taxonomy" id="218296"/>
    <lineage>
        <taxon>Bacteria</taxon>
        <taxon>Pseudomonadati</taxon>
        <taxon>Thermodesulfobacteriota</taxon>
        <taxon>Desulfobacteria</taxon>
        <taxon>Desulfobacterales</taxon>
        <taxon>Desulfobacteraceae</taxon>
        <taxon>environmental samples</taxon>
    </lineage>
</organism>
<dbReference type="InterPro" id="IPR040758">
    <property type="entry name" value="PrmC_N"/>
</dbReference>
<dbReference type="Pfam" id="PF05175">
    <property type="entry name" value="MTS"/>
    <property type="match status" value="1"/>
</dbReference>
<dbReference type="GO" id="GO:0003676">
    <property type="term" value="F:nucleic acid binding"/>
    <property type="evidence" value="ECO:0007669"/>
    <property type="project" value="InterPro"/>
</dbReference>
<dbReference type="GO" id="GO:0102559">
    <property type="term" value="F:peptide chain release factor N(5)-glutamine methyltransferase activity"/>
    <property type="evidence" value="ECO:0007669"/>
    <property type="project" value="UniProtKB-EC"/>
</dbReference>
<dbReference type="Gene3D" id="1.10.8.10">
    <property type="entry name" value="DNA helicase RuvA subunit, C-terminal domain"/>
    <property type="match status" value="1"/>
</dbReference>
<dbReference type="NCBIfam" id="TIGR00536">
    <property type="entry name" value="hemK_fam"/>
    <property type="match status" value="1"/>
</dbReference>
<dbReference type="PROSITE" id="PS00092">
    <property type="entry name" value="N6_MTASE"/>
    <property type="match status" value="1"/>
</dbReference>
<dbReference type="InterPro" id="IPR029063">
    <property type="entry name" value="SAM-dependent_MTases_sf"/>
</dbReference>
<keyword evidence="2 5" id="KW-0808">Transferase</keyword>
<comment type="catalytic activity">
    <reaction evidence="4 5">
        <text>L-glutaminyl-[peptide chain release factor] + S-adenosyl-L-methionine = N(5)-methyl-L-glutaminyl-[peptide chain release factor] + S-adenosyl-L-homocysteine + H(+)</text>
        <dbReference type="Rhea" id="RHEA:42896"/>
        <dbReference type="Rhea" id="RHEA-COMP:10271"/>
        <dbReference type="Rhea" id="RHEA-COMP:10272"/>
        <dbReference type="ChEBI" id="CHEBI:15378"/>
        <dbReference type="ChEBI" id="CHEBI:30011"/>
        <dbReference type="ChEBI" id="CHEBI:57856"/>
        <dbReference type="ChEBI" id="CHEBI:59789"/>
        <dbReference type="ChEBI" id="CHEBI:61891"/>
        <dbReference type="EC" id="2.1.1.297"/>
    </reaction>
</comment>
<dbReference type="GO" id="GO:0032259">
    <property type="term" value="P:methylation"/>
    <property type="evidence" value="ECO:0007669"/>
    <property type="project" value="UniProtKB-KW"/>
</dbReference>
<dbReference type="PANTHER" id="PTHR18895:SF74">
    <property type="entry name" value="MTRF1L RELEASE FACTOR GLUTAMINE METHYLTRANSFERASE"/>
    <property type="match status" value="1"/>
</dbReference>
<gene>
    <name evidence="5 8" type="primary">prmC</name>
    <name evidence="8" type="ORF">EPICR_20202</name>
</gene>
<feature type="binding site" evidence="5">
    <location>
        <position position="162"/>
    </location>
    <ligand>
        <name>S-adenosyl-L-methionine</name>
        <dbReference type="ChEBI" id="CHEBI:59789"/>
    </ligand>
</feature>
<keyword evidence="1 5" id="KW-0489">Methyltransferase</keyword>
<evidence type="ECO:0000313" key="8">
    <source>
        <dbReference type="EMBL" id="VEN73733.1"/>
    </source>
</evidence>
<reference evidence="8" key="1">
    <citation type="submission" date="2019-01" db="EMBL/GenBank/DDBJ databases">
        <authorList>
            <consortium name="Genoscope - CEA"/>
            <person name="William W."/>
        </authorList>
    </citation>
    <scope>NUCLEOTIDE SEQUENCE</scope>
    <source>
        <strain evidence="8">CR-1</strain>
    </source>
</reference>
<feature type="domain" description="Release factor glutamine methyltransferase N-terminal" evidence="7">
    <location>
        <begin position="21"/>
        <end position="90"/>
    </location>
</feature>
<dbReference type="EC" id="2.1.1.297" evidence="5"/>
<evidence type="ECO:0000256" key="2">
    <source>
        <dbReference type="ARBA" id="ARBA00022679"/>
    </source>
</evidence>
<feature type="domain" description="Methyltransferase small" evidence="6">
    <location>
        <begin position="128"/>
        <end position="215"/>
    </location>
</feature>
<protein>
    <recommendedName>
        <fullName evidence="5">Release factor glutamine methyltransferase</fullName>
        <shortName evidence="5">RF MTase</shortName>
        <ecNumber evidence="5">2.1.1.297</ecNumber>
    </recommendedName>
    <alternativeName>
        <fullName evidence="5">N5-glutamine methyltransferase PrmC</fullName>
    </alternativeName>
    <alternativeName>
        <fullName evidence="5">Protein-(glutamine-N5) MTase PrmC</fullName>
    </alternativeName>
    <alternativeName>
        <fullName evidence="5">Protein-glutamine N-methyltransferase PrmC</fullName>
    </alternativeName>
</protein>
<dbReference type="EMBL" id="CAACVI010000012">
    <property type="protein sequence ID" value="VEN73733.1"/>
    <property type="molecule type" value="Genomic_DNA"/>
</dbReference>
<dbReference type="InterPro" id="IPR050320">
    <property type="entry name" value="N5-glutamine_MTase"/>
</dbReference>
<sequence length="303" mass="33088">MTKNPRAADAGAETRWTILKILSWTASYFKSRNVEAPRPSAEILLAHALGIERIQLYVQYDRPLNKDELAAFRNLVKRRARFEPAAYITGEKEFWSLPFAVTCDVLIPRPETECLVEAALAFLKQDSPEGRPKRVLELGAGSGAVICALASEAGEHLYFASDISPGALQIASANAKKNGLEHAIRFFASNWLGAVKKNAPPFDLIVSNPPYIRAGEIAGLASEIRLHEPRLSLDGSADGLLCLRAIVETAAEFLKPGGMLALETGFDQKNDVLDLARSCGAYENMVCSNDYSGLHRVACMARK</sequence>
<accession>A0A484HLG8</accession>
<dbReference type="InterPro" id="IPR002052">
    <property type="entry name" value="DNA_methylase_N6_adenine_CS"/>
</dbReference>
<evidence type="ECO:0000256" key="1">
    <source>
        <dbReference type="ARBA" id="ARBA00022603"/>
    </source>
</evidence>
<evidence type="ECO:0000259" key="6">
    <source>
        <dbReference type="Pfam" id="PF05175"/>
    </source>
</evidence>
<keyword evidence="3 5" id="KW-0949">S-adenosyl-L-methionine</keyword>
<comment type="similarity">
    <text evidence="5">Belongs to the protein N5-glutamine methyltransferase family. PrmC subfamily.</text>
</comment>
<feature type="binding site" evidence="5">
    <location>
        <begin position="139"/>
        <end position="143"/>
    </location>
    <ligand>
        <name>S-adenosyl-L-methionine</name>
        <dbReference type="ChEBI" id="CHEBI:59789"/>
    </ligand>
</feature>
<evidence type="ECO:0000256" key="3">
    <source>
        <dbReference type="ARBA" id="ARBA00022691"/>
    </source>
</evidence>
<name>A0A484HLG8_9BACT</name>
<feature type="binding site" evidence="5">
    <location>
        <position position="208"/>
    </location>
    <ligand>
        <name>S-adenosyl-L-methionine</name>
        <dbReference type="ChEBI" id="CHEBI:59789"/>
    </ligand>
</feature>
<dbReference type="PANTHER" id="PTHR18895">
    <property type="entry name" value="HEMK METHYLTRANSFERASE"/>
    <property type="match status" value="1"/>
</dbReference>
<evidence type="ECO:0000256" key="4">
    <source>
        <dbReference type="ARBA" id="ARBA00048391"/>
    </source>
</evidence>
<evidence type="ECO:0000259" key="7">
    <source>
        <dbReference type="Pfam" id="PF17827"/>
    </source>
</evidence>
<feature type="binding site" evidence="5">
    <location>
        <position position="191"/>
    </location>
    <ligand>
        <name>S-adenosyl-L-methionine</name>
        <dbReference type="ChEBI" id="CHEBI:59789"/>
    </ligand>
</feature>
<dbReference type="Pfam" id="PF17827">
    <property type="entry name" value="PrmC_N"/>
    <property type="match status" value="1"/>
</dbReference>
<proteinExistence type="inferred from homology"/>
<dbReference type="SUPFAM" id="SSF53335">
    <property type="entry name" value="S-adenosyl-L-methionine-dependent methyltransferases"/>
    <property type="match status" value="1"/>
</dbReference>
<dbReference type="AlphaFoldDB" id="A0A484HLG8"/>
<dbReference type="InterPro" id="IPR004556">
    <property type="entry name" value="HemK-like"/>
</dbReference>
<dbReference type="Gene3D" id="3.40.50.150">
    <property type="entry name" value="Vaccinia Virus protein VP39"/>
    <property type="match status" value="1"/>
</dbReference>
<dbReference type="InterPro" id="IPR007848">
    <property type="entry name" value="Small_mtfrase_dom"/>
</dbReference>
<dbReference type="NCBIfam" id="TIGR03534">
    <property type="entry name" value="RF_mod_PrmC"/>
    <property type="match status" value="1"/>
</dbReference>
<feature type="binding site" evidence="5">
    <location>
        <begin position="208"/>
        <end position="211"/>
    </location>
    <ligand>
        <name>substrate</name>
    </ligand>
</feature>
<dbReference type="CDD" id="cd02440">
    <property type="entry name" value="AdoMet_MTases"/>
    <property type="match status" value="1"/>
</dbReference>
<comment type="function">
    <text evidence="5">Methylates the class 1 translation termination release factors RF1/PrfA and RF2/PrfB on the glutamine residue of the universally conserved GGQ motif.</text>
</comment>
<dbReference type="HAMAP" id="MF_02126">
    <property type="entry name" value="RF_methyltr_PrmC"/>
    <property type="match status" value="1"/>
</dbReference>
<evidence type="ECO:0000256" key="5">
    <source>
        <dbReference type="HAMAP-Rule" id="MF_02126"/>
    </source>
</evidence>
<dbReference type="InterPro" id="IPR019874">
    <property type="entry name" value="RF_methyltr_PrmC"/>
</dbReference>